<sequence length="77" mass="8700">MRSVDHVKDEIGFCHLFQGRFESFYELMWKMADKTHGVGERIDAAVFGLGLSNSWIEGGEESVLDEHPGSGKTIEQR</sequence>
<accession>A0A1J5NX30</accession>
<proteinExistence type="predicted"/>
<gene>
    <name evidence="1" type="ORF">GALL_546650</name>
</gene>
<organism evidence="1">
    <name type="scientific">mine drainage metagenome</name>
    <dbReference type="NCBI Taxonomy" id="410659"/>
    <lineage>
        <taxon>unclassified sequences</taxon>
        <taxon>metagenomes</taxon>
        <taxon>ecological metagenomes</taxon>
    </lineage>
</organism>
<name>A0A1J5NX30_9ZZZZ</name>
<reference evidence="1" key="1">
    <citation type="submission" date="2016-10" db="EMBL/GenBank/DDBJ databases">
        <title>Sequence of Gallionella enrichment culture.</title>
        <authorList>
            <person name="Poehlein A."/>
            <person name="Muehling M."/>
            <person name="Daniel R."/>
        </authorList>
    </citation>
    <scope>NUCLEOTIDE SEQUENCE</scope>
</reference>
<protein>
    <submittedName>
        <fullName evidence="1">Uncharacterized protein</fullName>
    </submittedName>
</protein>
<dbReference type="AlphaFoldDB" id="A0A1J5NX30"/>
<dbReference type="EMBL" id="MLJW01008686">
    <property type="protein sequence ID" value="OIQ63793.1"/>
    <property type="molecule type" value="Genomic_DNA"/>
</dbReference>
<comment type="caution">
    <text evidence="1">The sequence shown here is derived from an EMBL/GenBank/DDBJ whole genome shotgun (WGS) entry which is preliminary data.</text>
</comment>
<evidence type="ECO:0000313" key="1">
    <source>
        <dbReference type="EMBL" id="OIQ63793.1"/>
    </source>
</evidence>